<keyword evidence="4" id="KW-0378">Hydrolase</keyword>
<proteinExistence type="predicted"/>
<dbReference type="OrthoDB" id="5495892at2"/>
<feature type="region of interest" description="Disordered" evidence="1">
    <location>
        <begin position="1"/>
        <end position="34"/>
    </location>
</feature>
<accession>A0A4U1JJ14</accession>
<dbReference type="GO" id="GO:0006508">
    <property type="term" value="P:proteolysis"/>
    <property type="evidence" value="ECO:0007669"/>
    <property type="project" value="UniProtKB-KW"/>
</dbReference>
<evidence type="ECO:0000313" key="4">
    <source>
        <dbReference type="EMBL" id="TKD12669.1"/>
    </source>
</evidence>
<dbReference type="InterPro" id="IPR003675">
    <property type="entry name" value="Rce1/LyrA-like_dom"/>
</dbReference>
<dbReference type="RefSeq" id="WP_136927306.1">
    <property type="nucleotide sequence ID" value="NZ_SSMQ01000002.1"/>
</dbReference>
<evidence type="ECO:0000259" key="3">
    <source>
        <dbReference type="Pfam" id="PF02517"/>
    </source>
</evidence>
<feature type="transmembrane region" description="Helical" evidence="2">
    <location>
        <begin position="66"/>
        <end position="83"/>
    </location>
</feature>
<reference evidence="4 5" key="1">
    <citation type="submission" date="2019-04" db="EMBL/GenBank/DDBJ databases">
        <authorList>
            <person name="Li Y."/>
            <person name="Wang J."/>
        </authorList>
    </citation>
    <scope>NUCLEOTIDE SEQUENCE [LARGE SCALE GENOMIC DNA]</scope>
    <source>
        <strain evidence="4 5">DSM 14668</strain>
    </source>
</reference>
<comment type="caution">
    <text evidence="4">The sequence shown here is derived from an EMBL/GenBank/DDBJ whole genome shotgun (WGS) entry which is preliminary data.</text>
</comment>
<gene>
    <name evidence="4" type="ORF">E8A74_02650</name>
</gene>
<dbReference type="NCBIfam" id="NF040594">
    <property type="entry name" value="CPBP_fam_mrtC"/>
    <property type="match status" value="1"/>
</dbReference>
<keyword evidence="4" id="KW-0482">Metalloprotease</keyword>
<feature type="transmembrane region" description="Helical" evidence="2">
    <location>
        <begin position="44"/>
        <end position="60"/>
    </location>
</feature>
<keyword evidence="2" id="KW-1133">Transmembrane helix</keyword>
<dbReference type="GO" id="GO:0004175">
    <property type="term" value="F:endopeptidase activity"/>
    <property type="evidence" value="ECO:0007669"/>
    <property type="project" value="UniProtKB-ARBA"/>
</dbReference>
<feature type="transmembrane region" description="Helical" evidence="2">
    <location>
        <begin position="234"/>
        <end position="258"/>
    </location>
</feature>
<sequence>MLPDPPAPFETPEPPPAPGLGAESPAPAAPLTPAPEAPNARRPLLVALATTILVTALSYLAPKDHAGTAVGLAFLAVTWWLVLRADEHVIRAHGLSLGGLLEPLPLDRRRLLRDAAVASLWVLLLAAIIFPPFWIGFKLFWRVKMPFVLRGIVSPWNEISGHFLAVALPEEAFFRGYLQTRLDAAWTPRWRVFGADLGPGVLVSSAIFAIGHFLTVPSVDRLAVFFPSLVFGWLRARTGGVGAGVVFHALCNIFSATLQRGYGFSR</sequence>
<keyword evidence="2" id="KW-0472">Membrane</keyword>
<feature type="transmembrane region" description="Helical" evidence="2">
    <location>
        <begin position="190"/>
        <end position="214"/>
    </location>
</feature>
<organism evidence="4 5">
    <name type="scientific">Polyangium fumosum</name>
    <dbReference type="NCBI Taxonomy" id="889272"/>
    <lineage>
        <taxon>Bacteria</taxon>
        <taxon>Pseudomonadati</taxon>
        <taxon>Myxococcota</taxon>
        <taxon>Polyangia</taxon>
        <taxon>Polyangiales</taxon>
        <taxon>Polyangiaceae</taxon>
        <taxon>Polyangium</taxon>
    </lineage>
</organism>
<feature type="domain" description="CAAX prenyl protease 2/Lysostaphin resistance protein A-like" evidence="3">
    <location>
        <begin position="163"/>
        <end position="254"/>
    </location>
</feature>
<protein>
    <submittedName>
        <fullName evidence="4">CPBP family intramembrane metalloprotease</fullName>
    </submittedName>
</protein>
<evidence type="ECO:0000313" key="5">
    <source>
        <dbReference type="Proteomes" id="UP000309215"/>
    </source>
</evidence>
<name>A0A4U1JJ14_9BACT</name>
<keyword evidence="2" id="KW-0812">Transmembrane</keyword>
<dbReference type="GO" id="GO:0080120">
    <property type="term" value="P:CAAX-box protein maturation"/>
    <property type="evidence" value="ECO:0007669"/>
    <property type="project" value="UniProtKB-ARBA"/>
</dbReference>
<dbReference type="Pfam" id="PF02517">
    <property type="entry name" value="Rce1-like"/>
    <property type="match status" value="1"/>
</dbReference>
<evidence type="ECO:0000256" key="1">
    <source>
        <dbReference type="SAM" id="MobiDB-lite"/>
    </source>
</evidence>
<dbReference type="EMBL" id="SSMQ01000002">
    <property type="protein sequence ID" value="TKD12669.1"/>
    <property type="molecule type" value="Genomic_DNA"/>
</dbReference>
<feature type="compositionally biased region" description="Pro residues" evidence="1">
    <location>
        <begin position="1"/>
        <end position="18"/>
    </location>
</feature>
<dbReference type="Proteomes" id="UP000309215">
    <property type="component" value="Unassembled WGS sequence"/>
</dbReference>
<evidence type="ECO:0000256" key="2">
    <source>
        <dbReference type="SAM" id="Phobius"/>
    </source>
</evidence>
<keyword evidence="4" id="KW-0645">Protease</keyword>
<dbReference type="NCBIfam" id="NF040914">
    <property type="entry name" value="Mrt_core"/>
    <property type="match status" value="1"/>
</dbReference>
<feature type="transmembrane region" description="Helical" evidence="2">
    <location>
        <begin position="118"/>
        <end position="141"/>
    </location>
</feature>
<keyword evidence="5" id="KW-1185">Reference proteome</keyword>
<dbReference type="GO" id="GO:0008237">
    <property type="term" value="F:metallopeptidase activity"/>
    <property type="evidence" value="ECO:0007669"/>
    <property type="project" value="UniProtKB-KW"/>
</dbReference>
<dbReference type="AlphaFoldDB" id="A0A4U1JJ14"/>